<gene>
    <name evidence="1" type="ORF">LP422_19805</name>
</gene>
<dbReference type="Proteomes" id="UP001059663">
    <property type="component" value="Chromosome"/>
</dbReference>
<name>A0AC61U3J9_9MICO</name>
<dbReference type="EMBL" id="CP087977">
    <property type="protein sequence ID" value="UUZ44579.1"/>
    <property type="molecule type" value="Genomic_DNA"/>
</dbReference>
<evidence type="ECO:0000313" key="2">
    <source>
        <dbReference type="Proteomes" id="UP001059663"/>
    </source>
</evidence>
<accession>A0AC61U3J9</accession>
<organism evidence="1 2">
    <name type="scientific">Janibacter limosus</name>
    <dbReference type="NCBI Taxonomy" id="53458"/>
    <lineage>
        <taxon>Bacteria</taxon>
        <taxon>Bacillati</taxon>
        <taxon>Actinomycetota</taxon>
        <taxon>Actinomycetes</taxon>
        <taxon>Micrococcales</taxon>
        <taxon>Intrasporangiaceae</taxon>
        <taxon>Janibacter</taxon>
    </lineage>
</organism>
<reference evidence="1" key="1">
    <citation type="submission" date="2021-11" db="EMBL/GenBank/DDBJ databases">
        <title>Study of the species diversity of bacterial strains isolated from a unique natural object - Shulgan-Tash cave (Bashkiria).</title>
        <authorList>
            <person name="Sazanova A.L."/>
            <person name="Chirak E.R."/>
            <person name="Safronova V.I."/>
        </authorList>
    </citation>
    <scope>NUCLEOTIDE SEQUENCE</scope>
    <source>
        <strain evidence="1">P1</strain>
    </source>
</reference>
<sequence>MSEQIDLSDHGPAPYVVDIESATLQNSNYRSTLWTGKNLQLTVMAIAPGDDIGLEVHEDHDQFLRVEEGRGRAQMGPAEDDLSFDREVGDDDIIMVPAGQWHNVTNIGDVPLKVYSPLRPAGARARHGPRDQGRPGRRPQRALSSRWVTDGEGWGAPTCVPPFGRLLAH</sequence>
<evidence type="ECO:0000313" key="1">
    <source>
        <dbReference type="EMBL" id="UUZ44579.1"/>
    </source>
</evidence>
<proteinExistence type="predicted"/>
<protein>
    <submittedName>
        <fullName evidence="1">Cupin domain-containing protein</fullName>
    </submittedName>
</protein>